<dbReference type="PROSITE" id="PS50023">
    <property type="entry name" value="LIM_DOMAIN_2"/>
    <property type="match status" value="2"/>
</dbReference>
<dbReference type="InterPro" id="IPR001781">
    <property type="entry name" value="Znf_LIM"/>
</dbReference>
<keyword evidence="4 5" id="KW-0440">LIM domain</keyword>
<dbReference type="SMART" id="SM00132">
    <property type="entry name" value="LIM"/>
    <property type="match status" value="2"/>
</dbReference>
<dbReference type="InterPro" id="IPR035979">
    <property type="entry name" value="RBD_domain_sf"/>
</dbReference>
<proteinExistence type="predicted"/>
<feature type="compositionally biased region" description="Pro residues" evidence="7">
    <location>
        <begin position="451"/>
        <end position="463"/>
    </location>
</feature>
<feature type="domain" description="RRM" evidence="9">
    <location>
        <begin position="212"/>
        <end position="286"/>
    </location>
</feature>
<evidence type="ECO:0000256" key="1">
    <source>
        <dbReference type="ARBA" id="ARBA00022723"/>
    </source>
</evidence>
<evidence type="ECO:0000256" key="7">
    <source>
        <dbReference type="SAM" id="MobiDB-lite"/>
    </source>
</evidence>
<dbReference type="SMART" id="SM00360">
    <property type="entry name" value="RRM"/>
    <property type="match status" value="1"/>
</dbReference>
<keyword evidence="3 5" id="KW-0862">Zinc</keyword>
<accession>A0ABN9LDC6</accession>
<dbReference type="Proteomes" id="UP001176940">
    <property type="component" value="Unassembled WGS sequence"/>
</dbReference>
<name>A0ABN9LDC6_9NEOB</name>
<evidence type="ECO:0000256" key="5">
    <source>
        <dbReference type="PROSITE-ProRule" id="PRU00125"/>
    </source>
</evidence>
<evidence type="ECO:0000256" key="6">
    <source>
        <dbReference type="PROSITE-ProRule" id="PRU00176"/>
    </source>
</evidence>
<dbReference type="Gene3D" id="3.30.70.330">
    <property type="match status" value="1"/>
</dbReference>
<feature type="domain" description="LIM zinc-binding" evidence="8">
    <location>
        <begin position="530"/>
        <end position="591"/>
    </location>
</feature>
<organism evidence="10 11">
    <name type="scientific">Ranitomeya imitator</name>
    <name type="common">mimic poison frog</name>
    <dbReference type="NCBI Taxonomy" id="111125"/>
    <lineage>
        <taxon>Eukaryota</taxon>
        <taxon>Metazoa</taxon>
        <taxon>Chordata</taxon>
        <taxon>Craniata</taxon>
        <taxon>Vertebrata</taxon>
        <taxon>Euteleostomi</taxon>
        <taxon>Amphibia</taxon>
        <taxon>Batrachia</taxon>
        <taxon>Anura</taxon>
        <taxon>Neobatrachia</taxon>
        <taxon>Hyloidea</taxon>
        <taxon>Dendrobatidae</taxon>
        <taxon>Dendrobatinae</taxon>
        <taxon>Ranitomeya</taxon>
    </lineage>
</organism>
<gene>
    <name evidence="10" type="ORF">RIMI_LOCUS6771785</name>
</gene>
<dbReference type="PANTHER" id="PTHR24207:SF1">
    <property type="entry name" value="FILAMIN-BINDING LIM PROTEIN 1"/>
    <property type="match status" value="1"/>
</dbReference>
<keyword evidence="6" id="KW-0694">RNA-binding</keyword>
<evidence type="ECO:0008006" key="12">
    <source>
        <dbReference type="Google" id="ProtNLM"/>
    </source>
</evidence>
<keyword evidence="11" id="KW-1185">Reference proteome</keyword>
<keyword evidence="2" id="KW-0677">Repeat</keyword>
<dbReference type="PROSITE" id="PS00478">
    <property type="entry name" value="LIM_DOMAIN_1"/>
    <property type="match status" value="1"/>
</dbReference>
<evidence type="ECO:0000256" key="3">
    <source>
        <dbReference type="ARBA" id="ARBA00022833"/>
    </source>
</evidence>
<feature type="domain" description="LIM zinc-binding" evidence="8">
    <location>
        <begin position="616"/>
        <end position="691"/>
    </location>
</feature>
<dbReference type="Gene3D" id="2.10.110.10">
    <property type="entry name" value="Cysteine Rich Protein"/>
    <property type="match status" value="3"/>
</dbReference>
<evidence type="ECO:0000259" key="9">
    <source>
        <dbReference type="PROSITE" id="PS50102"/>
    </source>
</evidence>
<dbReference type="Pfam" id="PF00412">
    <property type="entry name" value="LIM"/>
    <property type="match status" value="2"/>
</dbReference>
<evidence type="ECO:0000313" key="10">
    <source>
        <dbReference type="EMBL" id="CAJ0936549.1"/>
    </source>
</evidence>
<feature type="region of interest" description="Disordered" evidence="7">
    <location>
        <begin position="394"/>
        <end position="527"/>
    </location>
</feature>
<feature type="compositionally biased region" description="Basic and acidic residues" evidence="7">
    <location>
        <begin position="510"/>
        <end position="519"/>
    </location>
</feature>
<sequence length="691" mass="78124">MISKIKLMNENNEGAQQLEEHFTFSMLEMEGHSPVPITEEQTDITTEEQQHDYLQLDDLVEAASHLFPIHYMRCVVHTLQPAIRDSLEEGHAGTLISKVRKLAIAARTPKIDSMLKRLAGKRAIVDQTHSLTKEAVIEVAVRMSGLEDTGPASAAAAVPSSSSNEEFDFDKYLDDMEEAKRRCWEKDSTRKERRGHRGLGIELNFGKSVPTKCVWIDGLPSRVTEQQYLNLHFSRYGTVLKVVVCDRSRGMALILYSEIEFAETAVKETRGRKIGGNVVKVDFAVFEKEIAFYGIVESAKQDLRDFHGIISERRSDKTPRGSFHELTTTERTYYDSARTTGTYPEETRREHPARSREFFPELVSYPANYYQQRNYDESREDTDLRDPCERAQRLQSITPRDQPLLGEATVGQPLLDGGSRTITQTKSKNTHLRFRSTFLDEIPPEDGLGPDFPPPPPSPPVLPLSPKRVPLDPSPAPIPDSLSLELQKLDLTRPPPSQRLLKTTRPPSDNPEKREEAAPGKHKGKPEGSDICAFCHKTIPPNTATIEAMKKQYHASCFTCRKCHRLLAGQMYYQKDGQPICEHCYKETLEKCGKCQSLILQHIVRALGSSYLPACFTCVVCNRTIADESFAPIIAKNGQDSYKIECMGHNYHENCYRCEKCRVLLSLEPTDSGCFPLKGWLLCKSWKDEVS</sequence>
<dbReference type="CDD" id="cd08368">
    <property type="entry name" value="LIM"/>
    <property type="match status" value="1"/>
</dbReference>
<dbReference type="PROSITE" id="PS50102">
    <property type="entry name" value="RRM"/>
    <property type="match status" value="1"/>
</dbReference>
<dbReference type="Pfam" id="PF00076">
    <property type="entry name" value="RRM_1"/>
    <property type="match status" value="1"/>
</dbReference>
<comment type="caution">
    <text evidence="10">The sequence shown here is derived from an EMBL/GenBank/DDBJ whole genome shotgun (WGS) entry which is preliminary data.</text>
</comment>
<dbReference type="PANTHER" id="PTHR24207">
    <property type="entry name" value="ZYX102 PROTEIN"/>
    <property type="match status" value="1"/>
</dbReference>
<feature type="compositionally biased region" description="Basic and acidic residues" evidence="7">
    <location>
        <begin position="345"/>
        <end position="356"/>
    </location>
</feature>
<dbReference type="InterPro" id="IPR012677">
    <property type="entry name" value="Nucleotide-bd_a/b_plait_sf"/>
</dbReference>
<evidence type="ECO:0000313" key="11">
    <source>
        <dbReference type="Proteomes" id="UP001176940"/>
    </source>
</evidence>
<evidence type="ECO:0000256" key="2">
    <source>
        <dbReference type="ARBA" id="ARBA00022737"/>
    </source>
</evidence>
<dbReference type="SUPFAM" id="SSF54928">
    <property type="entry name" value="RNA-binding domain, RBD"/>
    <property type="match status" value="1"/>
</dbReference>
<reference evidence="10" key="1">
    <citation type="submission" date="2023-07" db="EMBL/GenBank/DDBJ databases">
        <authorList>
            <person name="Stuckert A."/>
        </authorList>
    </citation>
    <scope>NUCLEOTIDE SEQUENCE</scope>
</reference>
<keyword evidence="1 5" id="KW-0479">Metal-binding</keyword>
<dbReference type="InterPro" id="IPR000504">
    <property type="entry name" value="RRM_dom"/>
</dbReference>
<evidence type="ECO:0000259" key="8">
    <source>
        <dbReference type="PROSITE" id="PS50023"/>
    </source>
</evidence>
<protein>
    <recommendedName>
        <fullName evidence="12">RRM domain-containing protein</fullName>
    </recommendedName>
</protein>
<dbReference type="EMBL" id="CAUEEQ010012414">
    <property type="protein sequence ID" value="CAJ0936549.1"/>
    <property type="molecule type" value="Genomic_DNA"/>
</dbReference>
<dbReference type="SUPFAM" id="SSF57716">
    <property type="entry name" value="Glucocorticoid receptor-like (DNA-binding domain)"/>
    <property type="match status" value="1"/>
</dbReference>
<evidence type="ECO:0000256" key="4">
    <source>
        <dbReference type="ARBA" id="ARBA00023038"/>
    </source>
</evidence>
<feature type="region of interest" description="Disordered" evidence="7">
    <location>
        <begin position="337"/>
        <end position="356"/>
    </location>
</feature>